<dbReference type="Pfam" id="PF00067">
    <property type="entry name" value="p450"/>
    <property type="match status" value="1"/>
</dbReference>
<accession>A0A8J2P967</accession>
<keyword evidence="13" id="KW-0472">Membrane</keyword>
<organism evidence="15 16">
    <name type="scientific">Allacma fusca</name>
    <dbReference type="NCBI Taxonomy" id="39272"/>
    <lineage>
        <taxon>Eukaryota</taxon>
        <taxon>Metazoa</taxon>
        <taxon>Ecdysozoa</taxon>
        <taxon>Arthropoda</taxon>
        <taxon>Hexapoda</taxon>
        <taxon>Collembola</taxon>
        <taxon>Symphypleona</taxon>
        <taxon>Sminthuridae</taxon>
        <taxon>Allacma</taxon>
    </lineage>
</organism>
<evidence type="ECO:0000256" key="9">
    <source>
        <dbReference type="ARBA" id="ARBA00022848"/>
    </source>
</evidence>
<dbReference type="GO" id="GO:0005506">
    <property type="term" value="F:iron ion binding"/>
    <property type="evidence" value="ECO:0007669"/>
    <property type="project" value="InterPro"/>
</dbReference>
<keyword evidence="10 14" id="KW-0560">Oxidoreductase</keyword>
<name>A0A8J2P967_9HEXA</name>
<evidence type="ECO:0000256" key="2">
    <source>
        <dbReference type="ARBA" id="ARBA00003690"/>
    </source>
</evidence>
<dbReference type="EMBL" id="CAJVCH010301697">
    <property type="protein sequence ID" value="CAG7785712.1"/>
    <property type="molecule type" value="Genomic_DNA"/>
</dbReference>
<comment type="caution">
    <text evidence="15">The sequence shown here is derived from an EMBL/GenBank/DDBJ whole genome shotgun (WGS) entry which is preliminary data.</text>
</comment>
<dbReference type="GO" id="GO:0020037">
    <property type="term" value="F:heme binding"/>
    <property type="evidence" value="ECO:0007669"/>
    <property type="project" value="InterPro"/>
</dbReference>
<dbReference type="PANTHER" id="PTHR24300:SF403">
    <property type="entry name" value="CYTOCHROME P450 306A1"/>
    <property type="match status" value="1"/>
</dbReference>
<evidence type="ECO:0000256" key="12">
    <source>
        <dbReference type="ARBA" id="ARBA00023033"/>
    </source>
</evidence>
<dbReference type="InterPro" id="IPR001128">
    <property type="entry name" value="Cyt_P450"/>
</dbReference>
<proteinExistence type="inferred from homology"/>
<evidence type="ECO:0000256" key="6">
    <source>
        <dbReference type="ARBA" id="ARBA00022617"/>
    </source>
</evidence>
<dbReference type="InterPro" id="IPR017972">
    <property type="entry name" value="Cyt_P450_CS"/>
</dbReference>
<evidence type="ECO:0000256" key="14">
    <source>
        <dbReference type="RuleBase" id="RU000461"/>
    </source>
</evidence>
<evidence type="ECO:0000256" key="11">
    <source>
        <dbReference type="ARBA" id="ARBA00023004"/>
    </source>
</evidence>
<dbReference type="GO" id="GO:0005789">
    <property type="term" value="C:endoplasmic reticulum membrane"/>
    <property type="evidence" value="ECO:0007669"/>
    <property type="project" value="UniProtKB-SubCell"/>
</dbReference>
<evidence type="ECO:0000256" key="3">
    <source>
        <dbReference type="ARBA" id="ARBA00004174"/>
    </source>
</evidence>
<dbReference type="GO" id="GO:0004497">
    <property type="term" value="F:monooxygenase activity"/>
    <property type="evidence" value="ECO:0007669"/>
    <property type="project" value="UniProtKB-KW"/>
</dbReference>
<evidence type="ECO:0000313" key="16">
    <source>
        <dbReference type="Proteomes" id="UP000708208"/>
    </source>
</evidence>
<comment type="similarity">
    <text evidence="5 14">Belongs to the cytochrome P450 family.</text>
</comment>
<comment type="subcellular location">
    <subcellularLocation>
        <location evidence="4">Endoplasmic reticulum membrane</location>
        <topology evidence="4">Peripheral membrane protein</topology>
    </subcellularLocation>
    <subcellularLocation>
        <location evidence="3">Microsome membrane</location>
        <topology evidence="3">Peripheral membrane protein</topology>
    </subcellularLocation>
</comment>
<evidence type="ECO:0000256" key="13">
    <source>
        <dbReference type="ARBA" id="ARBA00023136"/>
    </source>
</evidence>
<evidence type="ECO:0000256" key="5">
    <source>
        <dbReference type="ARBA" id="ARBA00010617"/>
    </source>
</evidence>
<dbReference type="GO" id="GO:0016705">
    <property type="term" value="F:oxidoreductase activity, acting on paired donors, with incorporation or reduction of molecular oxygen"/>
    <property type="evidence" value="ECO:0007669"/>
    <property type="project" value="InterPro"/>
</dbReference>
<evidence type="ECO:0008006" key="17">
    <source>
        <dbReference type="Google" id="ProtNLM"/>
    </source>
</evidence>
<reference evidence="15" key="1">
    <citation type="submission" date="2021-06" db="EMBL/GenBank/DDBJ databases">
        <authorList>
            <person name="Hodson N. C."/>
            <person name="Mongue J. A."/>
            <person name="Jaron S. K."/>
        </authorList>
    </citation>
    <scope>NUCLEOTIDE SEQUENCE</scope>
</reference>
<comment type="cofactor">
    <cofactor evidence="1">
        <name>heme</name>
        <dbReference type="ChEBI" id="CHEBI:30413"/>
    </cofactor>
</comment>
<keyword evidence="8" id="KW-0256">Endoplasmic reticulum</keyword>
<keyword evidence="12 14" id="KW-0503">Monooxygenase</keyword>
<keyword evidence="16" id="KW-1185">Reference proteome</keyword>
<keyword evidence="7 14" id="KW-0479">Metal-binding</keyword>
<keyword evidence="6 14" id="KW-0349">Heme</keyword>
<evidence type="ECO:0000256" key="8">
    <source>
        <dbReference type="ARBA" id="ARBA00022824"/>
    </source>
</evidence>
<dbReference type="OrthoDB" id="1055148at2759"/>
<gene>
    <name evidence="15" type="ORF">AFUS01_LOCUS24321</name>
</gene>
<sequence length="421" mass="48515">MIFILLTFLTAFLTWYFWAVGRRPKNFPPGPPGIPIFGNALQLGKYNYKTVLAFREKYGDIIGLRMGTHWTVYLNNPDDIREAFSKPEFSGRTGFHMLMDTTVEELNSGLAFSHGERYEHDDPQMQDLMQILDEFFDSIMKGIRPFYFIFPGLLRFKKILSFVSGDTSDKFRKRLFEFFGKVIEEHRRTMQVGQPRDFIDALLEESGKLRDFQEIDLYTTLMDLFIGGTETTSTTLVWSFFFLAQHPETQEKLANEILTVVGNRDVMLSDKLRLPYVEATILEIMRLSHIAPNAAPHAVTQDLIFKGFYLPKNTVVLPNFYAGLMSTEIWGDPDNFRPERFLTPDGKSLVRNKAWMPFGVGKRSCLGESLARDEIFLFLTNLVQQVRVSMPDDEPLHSFEGILNGGTLTPEPHRIIFNNRI</sequence>
<evidence type="ECO:0000256" key="7">
    <source>
        <dbReference type="ARBA" id="ARBA00022723"/>
    </source>
</evidence>
<dbReference type="PROSITE" id="PS00086">
    <property type="entry name" value="CYTOCHROME_P450"/>
    <property type="match status" value="1"/>
</dbReference>
<evidence type="ECO:0000313" key="15">
    <source>
        <dbReference type="EMBL" id="CAG7785712.1"/>
    </source>
</evidence>
<protein>
    <recommendedName>
        <fullName evidence="17">Cytochrome P450</fullName>
    </recommendedName>
</protein>
<dbReference type="FunFam" id="1.10.630.10:FF:000238">
    <property type="entry name" value="Cytochrome P450 2A6"/>
    <property type="match status" value="1"/>
</dbReference>
<evidence type="ECO:0000256" key="4">
    <source>
        <dbReference type="ARBA" id="ARBA00004406"/>
    </source>
</evidence>
<evidence type="ECO:0000256" key="10">
    <source>
        <dbReference type="ARBA" id="ARBA00023002"/>
    </source>
</evidence>
<evidence type="ECO:0000256" key="1">
    <source>
        <dbReference type="ARBA" id="ARBA00001971"/>
    </source>
</evidence>
<dbReference type="PANTHER" id="PTHR24300">
    <property type="entry name" value="CYTOCHROME P450 508A4-RELATED"/>
    <property type="match status" value="1"/>
</dbReference>
<keyword evidence="9" id="KW-0492">Microsome</keyword>
<dbReference type="InterPro" id="IPR050182">
    <property type="entry name" value="Cytochrome_P450_fam2"/>
</dbReference>
<keyword evidence="11 14" id="KW-0408">Iron</keyword>
<dbReference type="Proteomes" id="UP000708208">
    <property type="component" value="Unassembled WGS sequence"/>
</dbReference>
<dbReference type="AlphaFoldDB" id="A0A8J2P967"/>
<comment type="function">
    <text evidence="2">May be involved in the metabolism of insect hormones and in the breakdown of synthetic insecticides.</text>
</comment>